<reference evidence="3" key="1">
    <citation type="journal article" date="2019" name="Int. J. Syst. Evol. Microbiol.">
        <title>The Global Catalogue of Microorganisms (GCM) 10K type strain sequencing project: providing services to taxonomists for standard genome sequencing and annotation.</title>
        <authorList>
            <consortium name="The Broad Institute Genomics Platform"/>
            <consortium name="The Broad Institute Genome Sequencing Center for Infectious Disease"/>
            <person name="Wu L."/>
            <person name="Ma J."/>
        </authorList>
    </citation>
    <scope>NUCLEOTIDE SEQUENCE [LARGE SCALE GENOMIC DNA]</scope>
    <source>
        <strain evidence="3">CCUG 49339</strain>
    </source>
</reference>
<evidence type="ECO:0000313" key="3">
    <source>
        <dbReference type="Proteomes" id="UP001597214"/>
    </source>
</evidence>
<sequence>MTMLDIVLAVLGTIILITGLFYTFNISKNTKYQTNGYDTEVNPKVQDHPYTRNPIFLTYIIAGVLIIGYIIFRALTSQW</sequence>
<dbReference type="RefSeq" id="WP_377926718.1">
    <property type="nucleotide sequence ID" value="NZ_JBHUEM010000003.1"/>
</dbReference>
<comment type="caution">
    <text evidence="2">The sequence shown here is derived from an EMBL/GenBank/DDBJ whole genome shotgun (WGS) entry which is preliminary data.</text>
</comment>
<feature type="transmembrane region" description="Helical" evidence="1">
    <location>
        <begin position="56"/>
        <end position="75"/>
    </location>
</feature>
<keyword evidence="3" id="KW-1185">Reference proteome</keyword>
<keyword evidence="1" id="KW-0472">Membrane</keyword>
<evidence type="ECO:0008006" key="4">
    <source>
        <dbReference type="Google" id="ProtNLM"/>
    </source>
</evidence>
<accession>A0ABW4LK75</accession>
<organism evidence="2 3">
    <name type="scientific">Bacillus salitolerans</name>
    <dbReference type="NCBI Taxonomy" id="1437434"/>
    <lineage>
        <taxon>Bacteria</taxon>
        <taxon>Bacillati</taxon>
        <taxon>Bacillota</taxon>
        <taxon>Bacilli</taxon>
        <taxon>Bacillales</taxon>
        <taxon>Bacillaceae</taxon>
        <taxon>Bacillus</taxon>
    </lineage>
</organism>
<evidence type="ECO:0000313" key="2">
    <source>
        <dbReference type="EMBL" id="MFD1735617.1"/>
    </source>
</evidence>
<gene>
    <name evidence="2" type="ORF">ACFSCX_03480</name>
</gene>
<keyword evidence="1" id="KW-1133">Transmembrane helix</keyword>
<evidence type="ECO:0000256" key="1">
    <source>
        <dbReference type="SAM" id="Phobius"/>
    </source>
</evidence>
<proteinExistence type="predicted"/>
<protein>
    <recommendedName>
        <fullName evidence="4">Short-chain dehydrogenase</fullName>
    </recommendedName>
</protein>
<keyword evidence="1" id="KW-0812">Transmembrane</keyword>
<dbReference type="Proteomes" id="UP001597214">
    <property type="component" value="Unassembled WGS sequence"/>
</dbReference>
<feature type="transmembrane region" description="Helical" evidence="1">
    <location>
        <begin position="6"/>
        <end position="24"/>
    </location>
</feature>
<name>A0ABW4LK75_9BACI</name>
<dbReference type="EMBL" id="JBHUEM010000003">
    <property type="protein sequence ID" value="MFD1735617.1"/>
    <property type="molecule type" value="Genomic_DNA"/>
</dbReference>